<dbReference type="EMBL" id="CP045898">
    <property type="protein sequence ID" value="QQP40413.1"/>
    <property type="molecule type" value="Genomic_DNA"/>
</dbReference>
<feature type="region of interest" description="Disordered" evidence="1">
    <location>
        <begin position="107"/>
        <end position="145"/>
    </location>
</feature>
<keyword evidence="3" id="KW-1185">Reference proteome</keyword>
<feature type="compositionally biased region" description="Basic residues" evidence="1">
    <location>
        <begin position="121"/>
        <end position="133"/>
    </location>
</feature>
<name>A0A7T8GZ11_CALRO</name>
<organism evidence="2 3">
    <name type="scientific">Caligus rogercresseyi</name>
    <name type="common">Sea louse</name>
    <dbReference type="NCBI Taxonomy" id="217165"/>
    <lineage>
        <taxon>Eukaryota</taxon>
        <taxon>Metazoa</taxon>
        <taxon>Ecdysozoa</taxon>
        <taxon>Arthropoda</taxon>
        <taxon>Crustacea</taxon>
        <taxon>Multicrustacea</taxon>
        <taxon>Hexanauplia</taxon>
        <taxon>Copepoda</taxon>
        <taxon>Siphonostomatoida</taxon>
        <taxon>Caligidae</taxon>
        <taxon>Caligus</taxon>
    </lineage>
</organism>
<protein>
    <submittedName>
        <fullName evidence="2">Uncharacterized protein</fullName>
    </submittedName>
</protein>
<dbReference type="Proteomes" id="UP000595437">
    <property type="component" value="Chromosome 9"/>
</dbReference>
<dbReference type="AlphaFoldDB" id="A0A7T8GZ11"/>
<evidence type="ECO:0000256" key="1">
    <source>
        <dbReference type="SAM" id="MobiDB-lite"/>
    </source>
</evidence>
<evidence type="ECO:0000313" key="2">
    <source>
        <dbReference type="EMBL" id="QQP40413.1"/>
    </source>
</evidence>
<gene>
    <name evidence="2" type="ORF">FKW44_014439</name>
</gene>
<evidence type="ECO:0000313" key="3">
    <source>
        <dbReference type="Proteomes" id="UP000595437"/>
    </source>
</evidence>
<accession>A0A7T8GZ11</accession>
<sequence length="145" mass="16194">MHAIFLITDEYKGHLSVVRHPQGADCSGCIHTDLGGGPHVSTVWKKGKEHRIPDALSRAPIRGATVRIQSYVTKPWDRVGRVIAVVRSRDYESVSIRTLRLETGNSSAGFYALDPDETQKRQSRTLRASRRSHQSTTEQEGPLHP</sequence>
<proteinExistence type="predicted"/>
<reference evidence="3" key="1">
    <citation type="submission" date="2021-01" db="EMBL/GenBank/DDBJ databases">
        <title>Caligus Genome Assembly.</title>
        <authorList>
            <person name="Gallardo-Escarate C."/>
        </authorList>
    </citation>
    <scope>NUCLEOTIDE SEQUENCE [LARGE SCALE GENOMIC DNA]</scope>
</reference>